<organism evidence="2 3">
    <name type="scientific">Penaeus vannamei</name>
    <name type="common">Whiteleg shrimp</name>
    <name type="synonym">Litopenaeus vannamei</name>
    <dbReference type="NCBI Taxonomy" id="6689"/>
    <lineage>
        <taxon>Eukaryota</taxon>
        <taxon>Metazoa</taxon>
        <taxon>Ecdysozoa</taxon>
        <taxon>Arthropoda</taxon>
        <taxon>Crustacea</taxon>
        <taxon>Multicrustacea</taxon>
        <taxon>Malacostraca</taxon>
        <taxon>Eumalacostraca</taxon>
        <taxon>Eucarida</taxon>
        <taxon>Decapoda</taxon>
        <taxon>Dendrobranchiata</taxon>
        <taxon>Penaeoidea</taxon>
        <taxon>Penaeidae</taxon>
        <taxon>Penaeus</taxon>
    </lineage>
</organism>
<keyword evidence="3" id="KW-1185">Reference proteome</keyword>
<reference evidence="2 3" key="1">
    <citation type="submission" date="2018-04" db="EMBL/GenBank/DDBJ databases">
        <authorList>
            <person name="Zhang X."/>
            <person name="Yuan J."/>
            <person name="Li F."/>
            <person name="Xiang J."/>
        </authorList>
    </citation>
    <scope>NUCLEOTIDE SEQUENCE [LARGE SCALE GENOMIC DNA]</scope>
    <source>
        <tissue evidence="2">Muscle</tissue>
    </source>
</reference>
<name>A0A3R7NT20_PENVA</name>
<dbReference type="Proteomes" id="UP000283509">
    <property type="component" value="Unassembled WGS sequence"/>
</dbReference>
<reference evidence="2 3" key="2">
    <citation type="submission" date="2019-01" db="EMBL/GenBank/DDBJ databases">
        <title>The decoding of complex shrimp genome reveals the adaptation for benthos swimmer, frequently molting mechanism and breeding impact on genome.</title>
        <authorList>
            <person name="Sun Y."/>
            <person name="Gao Y."/>
            <person name="Yu Y."/>
        </authorList>
    </citation>
    <scope>NUCLEOTIDE SEQUENCE [LARGE SCALE GENOMIC DNA]</scope>
    <source>
        <tissue evidence="2">Muscle</tissue>
    </source>
</reference>
<dbReference type="EMBL" id="QCYY01003012">
    <property type="protein sequence ID" value="ROT65959.1"/>
    <property type="molecule type" value="Genomic_DNA"/>
</dbReference>
<evidence type="ECO:0000256" key="1">
    <source>
        <dbReference type="SAM" id="MobiDB-lite"/>
    </source>
</evidence>
<feature type="compositionally biased region" description="Low complexity" evidence="1">
    <location>
        <begin position="95"/>
        <end position="125"/>
    </location>
</feature>
<proteinExistence type="predicted"/>
<sequence>MTDRTALVSRLTRWRVTPARWDAASPAVDLYDLLPGCQRPRGCSRRGQSESLSLLAGWCQNGGHNKPVGSDLAARRGERCAPRTCSAGNGGREVANATRAPARPRRAPGGQSARAGARTSGRAGCAGLTVPSSPWHCVRARRDLHARHRHGTYHHPRAHTTHRPIVQGSSACPRQYAATLKGSFRADLAGRSCDLT</sequence>
<gene>
    <name evidence="2" type="ORF">C7M84_016051</name>
</gene>
<feature type="region of interest" description="Disordered" evidence="1">
    <location>
        <begin position="83"/>
        <end position="125"/>
    </location>
</feature>
<accession>A0A3R7NT20</accession>
<comment type="caution">
    <text evidence="2">The sequence shown here is derived from an EMBL/GenBank/DDBJ whole genome shotgun (WGS) entry which is preliminary data.</text>
</comment>
<evidence type="ECO:0000313" key="2">
    <source>
        <dbReference type="EMBL" id="ROT65959.1"/>
    </source>
</evidence>
<evidence type="ECO:0000313" key="3">
    <source>
        <dbReference type="Proteomes" id="UP000283509"/>
    </source>
</evidence>
<protein>
    <submittedName>
        <fullName evidence="2">Uncharacterized protein</fullName>
    </submittedName>
</protein>
<dbReference type="AlphaFoldDB" id="A0A3R7NT20"/>